<reference evidence="2 3" key="1">
    <citation type="journal article" date="2011" name="Stand. Genomic Sci.">
        <title>Complete genome sequence of Haliscomenobacter hydrossis type strain (O).</title>
        <authorList>
            <consortium name="US DOE Joint Genome Institute (JGI-PGF)"/>
            <person name="Daligault H."/>
            <person name="Lapidus A."/>
            <person name="Zeytun A."/>
            <person name="Nolan M."/>
            <person name="Lucas S."/>
            <person name="Del Rio T.G."/>
            <person name="Tice H."/>
            <person name="Cheng J.F."/>
            <person name="Tapia R."/>
            <person name="Han C."/>
            <person name="Goodwin L."/>
            <person name="Pitluck S."/>
            <person name="Liolios K."/>
            <person name="Pagani I."/>
            <person name="Ivanova N."/>
            <person name="Huntemann M."/>
            <person name="Mavromatis K."/>
            <person name="Mikhailova N."/>
            <person name="Pati A."/>
            <person name="Chen A."/>
            <person name="Palaniappan K."/>
            <person name="Land M."/>
            <person name="Hauser L."/>
            <person name="Brambilla E.M."/>
            <person name="Rohde M."/>
            <person name="Verbarg S."/>
            <person name="Goker M."/>
            <person name="Bristow J."/>
            <person name="Eisen J.A."/>
            <person name="Markowitz V."/>
            <person name="Hugenholtz P."/>
            <person name="Kyrpides N.C."/>
            <person name="Klenk H.P."/>
            <person name="Woyke T."/>
        </authorList>
    </citation>
    <scope>NUCLEOTIDE SEQUENCE [LARGE SCALE GENOMIC DNA]</scope>
    <source>
        <strain evidence="3">ATCC 27775 / DSM 1100 / LMG 10767 / O</strain>
    </source>
</reference>
<dbReference type="eggNOG" id="COG2358">
    <property type="taxonomic scope" value="Bacteria"/>
</dbReference>
<dbReference type="NCBIfam" id="TIGR02122">
    <property type="entry name" value="TRAP_TAXI"/>
    <property type="match status" value="1"/>
</dbReference>
<feature type="transmembrane region" description="Helical" evidence="1">
    <location>
        <begin position="9"/>
        <end position="30"/>
    </location>
</feature>
<feature type="transmembrane region" description="Helical" evidence="1">
    <location>
        <begin position="331"/>
        <end position="350"/>
    </location>
</feature>
<sequence length="437" mass="49157">MQAHLLKRVLVFSSVIMLVILAWFALSFYFQLYRKVNLSICAGRQNGEGYQFAQAIKKVVAIHYGYKIRNTSVLETPGSEANADSIIQGKADFALLQADVEHFPDNGGIVAILYADLFQLVVREGSDIKTMRDLKGKKIALPEKGSGQYASFWALAHYYGIGENDLDAYYFSGEEIHRRMAADSLDATFAVRALGNHFIQDLLRSGKARLISIEDIDAFRIDRPSLAASSIPRGAYGGDPYIPAETTPTIAVPRLLVARDKTDKEAVRLVTQLLFERRNDLIKALGPEYQHLSGSIEQPDGRQGTFIPLHPGAQAFYDREKPNFFTENIEIFGILISILLPLISGALGWYTNRIERQKNSADQYAKEVMTIVNGLKDTHDMEGLDIKREAMLNVLNRVMEDLDKDVLNLEGFHLFSFTWEMGYQALKERVRAVKVKK</sequence>
<evidence type="ECO:0000256" key="1">
    <source>
        <dbReference type="SAM" id="Phobius"/>
    </source>
</evidence>
<dbReference type="Pfam" id="PF16868">
    <property type="entry name" value="NMT1_3"/>
    <property type="match status" value="1"/>
</dbReference>
<dbReference type="PANTHER" id="PTHR42941">
    <property type="entry name" value="SLL1037 PROTEIN"/>
    <property type="match status" value="1"/>
</dbReference>
<dbReference type="SUPFAM" id="SSF53850">
    <property type="entry name" value="Periplasmic binding protein-like II"/>
    <property type="match status" value="1"/>
</dbReference>
<gene>
    <name evidence="2" type="ordered locus">Halhy_1692</name>
</gene>
<organism evidence="2 3">
    <name type="scientific">Haliscomenobacter hydrossis (strain ATCC 27775 / DSM 1100 / LMG 10767 / O)</name>
    <dbReference type="NCBI Taxonomy" id="760192"/>
    <lineage>
        <taxon>Bacteria</taxon>
        <taxon>Pseudomonadati</taxon>
        <taxon>Bacteroidota</taxon>
        <taxon>Saprospiria</taxon>
        <taxon>Saprospirales</taxon>
        <taxon>Haliscomenobacteraceae</taxon>
        <taxon>Haliscomenobacter</taxon>
    </lineage>
</organism>
<dbReference type="CDD" id="cd13520">
    <property type="entry name" value="PBP2_TAXI_TRAP"/>
    <property type="match status" value="1"/>
</dbReference>
<keyword evidence="2" id="KW-0675">Receptor</keyword>
<dbReference type="STRING" id="760192.Halhy_1692"/>
<keyword evidence="1" id="KW-0812">Transmembrane</keyword>
<keyword evidence="1" id="KW-1133">Transmembrane helix</keyword>
<proteinExistence type="predicted"/>
<reference key="2">
    <citation type="submission" date="2011-04" db="EMBL/GenBank/DDBJ databases">
        <title>Complete sequence of chromosome of Haliscomenobacter hydrossis DSM 1100.</title>
        <authorList>
            <consortium name="US DOE Joint Genome Institute (JGI-PGF)"/>
            <person name="Lucas S."/>
            <person name="Han J."/>
            <person name="Lapidus A."/>
            <person name="Bruce D."/>
            <person name="Goodwin L."/>
            <person name="Pitluck S."/>
            <person name="Peters L."/>
            <person name="Kyrpides N."/>
            <person name="Mavromatis K."/>
            <person name="Ivanova N."/>
            <person name="Ovchinnikova G."/>
            <person name="Pagani I."/>
            <person name="Daligault H."/>
            <person name="Detter J.C."/>
            <person name="Han C."/>
            <person name="Land M."/>
            <person name="Hauser L."/>
            <person name="Markowitz V."/>
            <person name="Cheng J.-F."/>
            <person name="Hugenholtz P."/>
            <person name="Woyke T."/>
            <person name="Wu D."/>
            <person name="Verbarg S."/>
            <person name="Frueling A."/>
            <person name="Brambilla E."/>
            <person name="Klenk H.-P."/>
            <person name="Eisen J.A."/>
        </authorList>
    </citation>
    <scope>NUCLEOTIDE SEQUENCE</scope>
    <source>
        <strain>DSM 1100</strain>
    </source>
</reference>
<dbReference type="PANTHER" id="PTHR42941:SF1">
    <property type="entry name" value="SLL1037 PROTEIN"/>
    <property type="match status" value="1"/>
</dbReference>
<dbReference type="KEGG" id="hhy:Halhy_1692"/>
<dbReference type="RefSeq" id="WP_013764135.1">
    <property type="nucleotide sequence ID" value="NC_015510.1"/>
</dbReference>
<dbReference type="HOGENOM" id="CLU_033215_6_1_10"/>
<keyword evidence="3" id="KW-1185">Reference proteome</keyword>
<accession>F4L1S2</accession>
<protein>
    <submittedName>
        <fullName evidence="2">TRAP transporter solute receptor, TAXI family</fullName>
    </submittedName>
</protein>
<dbReference type="Proteomes" id="UP000008461">
    <property type="component" value="Chromosome"/>
</dbReference>
<evidence type="ECO:0000313" key="2">
    <source>
        <dbReference type="EMBL" id="AEE49581.1"/>
    </source>
</evidence>
<dbReference type="InterPro" id="IPR011852">
    <property type="entry name" value="TRAP_TAXI"/>
</dbReference>
<dbReference type="AlphaFoldDB" id="F4L1S2"/>
<dbReference type="Gene3D" id="3.40.190.10">
    <property type="entry name" value="Periplasmic binding protein-like II"/>
    <property type="match status" value="2"/>
</dbReference>
<keyword evidence="1" id="KW-0472">Membrane</keyword>
<evidence type="ECO:0000313" key="3">
    <source>
        <dbReference type="Proteomes" id="UP000008461"/>
    </source>
</evidence>
<name>F4L1S2_HALH1</name>
<dbReference type="EMBL" id="CP002691">
    <property type="protein sequence ID" value="AEE49581.1"/>
    <property type="molecule type" value="Genomic_DNA"/>
</dbReference>